<evidence type="ECO:0000256" key="1">
    <source>
        <dbReference type="SAM" id="MobiDB-lite"/>
    </source>
</evidence>
<dbReference type="EMBL" id="JAINUF010000005">
    <property type="protein sequence ID" value="KAJ8359602.1"/>
    <property type="molecule type" value="Genomic_DNA"/>
</dbReference>
<organism evidence="2 3">
    <name type="scientific">Synaphobranchus kaupii</name>
    <name type="common">Kaup's arrowtooth eel</name>
    <dbReference type="NCBI Taxonomy" id="118154"/>
    <lineage>
        <taxon>Eukaryota</taxon>
        <taxon>Metazoa</taxon>
        <taxon>Chordata</taxon>
        <taxon>Craniata</taxon>
        <taxon>Vertebrata</taxon>
        <taxon>Euteleostomi</taxon>
        <taxon>Actinopterygii</taxon>
        <taxon>Neopterygii</taxon>
        <taxon>Teleostei</taxon>
        <taxon>Anguilliformes</taxon>
        <taxon>Synaphobranchidae</taxon>
        <taxon>Synaphobranchus</taxon>
    </lineage>
</organism>
<gene>
    <name evidence="2" type="ORF">SKAU_G00161270</name>
</gene>
<comment type="caution">
    <text evidence="2">The sequence shown here is derived from an EMBL/GenBank/DDBJ whole genome shotgun (WGS) entry which is preliminary data.</text>
</comment>
<name>A0A9Q1FIJ4_SYNKA</name>
<evidence type="ECO:0000313" key="3">
    <source>
        <dbReference type="Proteomes" id="UP001152622"/>
    </source>
</evidence>
<reference evidence="2" key="1">
    <citation type="journal article" date="2023" name="Science">
        <title>Genome structures resolve the early diversification of teleost fishes.</title>
        <authorList>
            <person name="Parey E."/>
            <person name="Louis A."/>
            <person name="Montfort J."/>
            <person name="Bouchez O."/>
            <person name="Roques C."/>
            <person name="Iampietro C."/>
            <person name="Lluch J."/>
            <person name="Castinel A."/>
            <person name="Donnadieu C."/>
            <person name="Desvignes T."/>
            <person name="Floi Bucao C."/>
            <person name="Jouanno E."/>
            <person name="Wen M."/>
            <person name="Mejri S."/>
            <person name="Dirks R."/>
            <person name="Jansen H."/>
            <person name="Henkel C."/>
            <person name="Chen W.J."/>
            <person name="Zahm M."/>
            <person name="Cabau C."/>
            <person name="Klopp C."/>
            <person name="Thompson A.W."/>
            <person name="Robinson-Rechavi M."/>
            <person name="Braasch I."/>
            <person name="Lecointre G."/>
            <person name="Bobe J."/>
            <person name="Postlethwait J.H."/>
            <person name="Berthelot C."/>
            <person name="Roest Crollius H."/>
            <person name="Guiguen Y."/>
        </authorList>
    </citation>
    <scope>NUCLEOTIDE SEQUENCE</scope>
    <source>
        <strain evidence="2">WJC10195</strain>
    </source>
</reference>
<accession>A0A9Q1FIJ4</accession>
<feature type="region of interest" description="Disordered" evidence="1">
    <location>
        <begin position="1"/>
        <end position="40"/>
    </location>
</feature>
<feature type="compositionally biased region" description="Basic residues" evidence="1">
    <location>
        <begin position="24"/>
        <end position="40"/>
    </location>
</feature>
<keyword evidence="3" id="KW-1185">Reference proteome</keyword>
<sequence length="94" mass="10085">MLVTDEGQAATRRHPRADYDRGARWRPWRGGRARSHRPRPRSAIFAPALARLAAPSAIAEPLRLAVGEHQASAPIPIPASVPSFAVSSDLSGSL</sequence>
<dbReference type="Proteomes" id="UP001152622">
    <property type="component" value="Chromosome 5"/>
</dbReference>
<protein>
    <submittedName>
        <fullName evidence="2">Uncharacterized protein</fullName>
    </submittedName>
</protein>
<proteinExistence type="predicted"/>
<evidence type="ECO:0000313" key="2">
    <source>
        <dbReference type="EMBL" id="KAJ8359602.1"/>
    </source>
</evidence>
<dbReference type="AlphaFoldDB" id="A0A9Q1FIJ4"/>